<organism evidence="1 2">
    <name type="scientific">Streptomyces chengmaiensis</name>
    <dbReference type="NCBI Taxonomy" id="3040919"/>
    <lineage>
        <taxon>Bacteria</taxon>
        <taxon>Bacillati</taxon>
        <taxon>Actinomycetota</taxon>
        <taxon>Actinomycetes</taxon>
        <taxon>Kitasatosporales</taxon>
        <taxon>Streptomycetaceae</taxon>
        <taxon>Streptomyces</taxon>
    </lineage>
</organism>
<dbReference type="RefSeq" id="WP_279929216.1">
    <property type="nucleotide sequence ID" value="NZ_JARWBG010000019.1"/>
</dbReference>
<dbReference type="InterPro" id="IPR027417">
    <property type="entry name" value="P-loop_NTPase"/>
</dbReference>
<evidence type="ECO:0000313" key="2">
    <source>
        <dbReference type="Proteomes" id="UP001223144"/>
    </source>
</evidence>
<evidence type="ECO:0000313" key="1">
    <source>
        <dbReference type="EMBL" id="MDH2390629.1"/>
    </source>
</evidence>
<comment type="caution">
    <text evidence="1">The sequence shown here is derived from an EMBL/GenBank/DDBJ whole genome shotgun (WGS) entry which is preliminary data.</text>
</comment>
<accession>A0ABT6HPH6</accession>
<keyword evidence="2" id="KW-1185">Reference proteome</keyword>
<name>A0ABT6HPH6_9ACTN</name>
<reference evidence="1 2" key="1">
    <citation type="submission" date="2023-04" db="EMBL/GenBank/DDBJ databases">
        <title>Streptomyces chengmaiensis sp. nov. isolated from the stem of mangrove plant in Hainan.</title>
        <authorList>
            <person name="Huang X."/>
            <person name="Zhou S."/>
            <person name="Chu X."/>
            <person name="Xie Y."/>
            <person name="Lin Y."/>
        </authorList>
    </citation>
    <scope>NUCLEOTIDE SEQUENCE [LARGE SCALE GENOMIC DNA]</scope>
    <source>
        <strain evidence="1 2">HNM0663</strain>
    </source>
</reference>
<dbReference type="Gene3D" id="3.40.50.300">
    <property type="entry name" value="P-loop containing nucleotide triphosphate hydrolases"/>
    <property type="match status" value="1"/>
</dbReference>
<proteinExistence type="predicted"/>
<evidence type="ECO:0008006" key="3">
    <source>
        <dbReference type="Google" id="ProtNLM"/>
    </source>
</evidence>
<sequence length="48" mass="5379">MTHNLENARIADRIIVLDGGRVVESGTFQELLDVSGLFAELHKLTQDR</sequence>
<dbReference type="EMBL" id="JARWBG010000019">
    <property type="protein sequence ID" value="MDH2390629.1"/>
    <property type="molecule type" value="Genomic_DNA"/>
</dbReference>
<protein>
    <recommendedName>
        <fullName evidence="3">ABC transporter ATP-binding protein</fullName>
    </recommendedName>
</protein>
<gene>
    <name evidence="1" type="ORF">QCN29_17890</name>
</gene>
<dbReference type="Proteomes" id="UP001223144">
    <property type="component" value="Unassembled WGS sequence"/>
</dbReference>
<dbReference type="SUPFAM" id="SSF52540">
    <property type="entry name" value="P-loop containing nucleoside triphosphate hydrolases"/>
    <property type="match status" value="1"/>
</dbReference>